<evidence type="ECO:0000259" key="1">
    <source>
        <dbReference type="Pfam" id="PF00535"/>
    </source>
</evidence>
<reference evidence="2" key="1">
    <citation type="submission" date="2019-04" db="EMBL/GenBank/DDBJ databases">
        <title>Evolution of Biomass-Degrading Anaerobic Consortia Revealed by Metagenomics.</title>
        <authorList>
            <person name="Peng X."/>
        </authorList>
    </citation>
    <scope>NUCLEOTIDE SEQUENCE</scope>
    <source>
        <strain evidence="2">SIG14</strain>
    </source>
</reference>
<dbReference type="SUPFAM" id="SSF53448">
    <property type="entry name" value="Nucleotide-diphospho-sugar transferases"/>
    <property type="match status" value="1"/>
</dbReference>
<name>A0A8T3VPW2_METOL</name>
<accession>A0A8T3VPW2</accession>
<dbReference type="Pfam" id="PF00535">
    <property type="entry name" value="Glycos_transf_2"/>
    <property type="match status" value="1"/>
</dbReference>
<sequence>MNGYRLSIIIPTFNAENYLLDAIESVKNQTIGFENIELILVDDNSTDNTKSILEELCSNYTNVKSIFLEENSGSPSRPRNIGIESASSEYIMFLDNDDTYQETFCEKMYSTIVSYNAEIVTCRNYDIYGGKISKYHSILDNKDNLIILNSIEDDESLLSTTSMLIWNKIYKKSLFLENNIHFPTGTLYEDVYFNLQAYSNANKIIFLNDFYGYNYHIRTEGEDKSTSQDFKKENLIKFSNGLNNIFIYLEENEKIFKNFESEMLIGFTKWLLLTDCGCDNKLKLFRKFNKYYKRYGIFVRLYHIPLIQNILINLGIKFISLNDFSFKIICKLFSSLHK</sequence>
<dbReference type="CDD" id="cd00761">
    <property type="entry name" value="Glyco_tranf_GTA_type"/>
    <property type="match status" value="1"/>
</dbReference>
<gene>
    <name evidence="2" type="ORF">E7Z75_09500</name>
</gene>
<dbReference type="GO" id="GO:0016758">
    <property type="term" value="F:hexosyltransferase activity"/>
    <property type="evidence" value="ECO:0007669"/>
    <property type="project" value="UniProtKB-ARBA"/>
</dbReference>
<dbReference type="Proteomes" id="UP000732619">
    <property type="component" value="Unassembled WGS sequence"/>
</dbReference>
<dbReference type="InterPro" id="IPR001173">
    <property type="entry name" value="Glyco_trans_2-like"/>
</dbReference>
<feature type="domain" description="Glycosyltransferase 2-like" evidence="1">
    <location>
        <begin position="7"/>
        <end position="172"/>
    </location>
</feature>
<organism evidence="2 3">
    <name type="scientific">Methanobrevibacter olleyae</name>
    <dbReference type="NCBI Taxonomy" id="294671"/>
    <lineage>
        <taxon>Archaea</taxon>
        <taxon>Methanobacteriati</taxon>
        <taxon>Methanobacteriota</taxon>
        <taxon>Methanomada group</taxon>
        <taxon>Methanobacteria</taxon>
        <taxon>Methanobacteriales</taxon>
        <taxon>Methanobacteriaceae</taxon>
        <taxon>Methanobrevibacter</taxon>
    </lineage>
</organism>
<dbReference type="AlphaFoldDB" id="A0A8T3VPW2"/>
<evidence type="ECO:0000313" key="3">
    <source>
        <dbReference type="Proteomes" id="UP000732619"/>
    </source>
</evidence>
<proteinExistence type="predicted"/>
<dbReference type="EMBL" id="SUTG01000076">
    <property type="protein sequence ID" value="MBE6513352.1"/>
    <property type="molecule type" value="Genomic_DNA"/>
</dbReference>
<evidence type="ECO:0000313" key="2">
    <source>
        <dbReference type="EMBL" id="MBE6513352.1"/>
    </source>
</evidence>
<dbReference type="PANTHER" id="PTHR22916:SF3">
    <property type="entry name" value="UDP-GLCNAC:BETAGAL BETA-1,3-N-ACETYLGLUCOSAMINYLTRANSFERASE-LIKE PROTEIN 1"/>
    <property type="match status" value="1"/>
</dbReference>
<protein>
    <submittedName>
        <fullName evidence="2">Glycosyltransferase family 2 protein</fullName>
    </submittedName>
</protein>
<dbReference type="Gene3D" id="3.90.550.10">
    <property type="entry name" value="Spore Coat Polysaccharide Biosynthesis Protein SpsA, Chain A"/>
    <property type="match status" value="1"/>
</dbReference>
<dbReference type="PANTHER" id="PTHR22916">
    <property type="entry name" value="GLYCOSYLTRANSFERASE"/>
    <property type="match status" value="1"/>
</dbReference>
<dbReference type="InterPro" id="IPR029044">
    <property type="entry name" value="Nucleotide-diphossugar_trans"/>
</dbReference>
<comment type="caution">
    <text evidence="2">The sequence shown here is derived from an EMBL/GenBank/DDBJ whole genome shotgun (WGS) entry which is preliminary data.</text>
</comment>